<evidence type="ECO:0000256" key="12">
    <source>
        <dbReference type="RuleBase" id="RU000618"/>
    </source>
</evidence>
<keyword evidence="3 11" id="KW-0235">DNA replication</keyword>
<keyword evidence="5 11" id="KW-0227">DNA damage</keyword>
<proteinExistence type="inferred from homology"/>
<feature type="binding site" evidence="11">
    <location>
        <position position="457"/>
    </location>
    <ligand>
        <name>Zn(2+)</name>
        <dbReference type="ChEBI" id="CHEBI:29105"/>
    </ligand>
</feature>
<dbReference type="SUPFAM" id="SSF56091">
    <property type="entry name" value="DNA ligase/mRNA capping enzyme, catalytic domain"/>
    <property type="match status" value="1"/>
</dbReference>
<gene>
    <name evidence="11 14" type="primary">ligA</name>
    <name evidence="14" type="ORF">ACFSW8_01415</name>
</gene>
<reference evidence="15" key="1">
    <citation type="journal article" date="2019" name="Int. J. Syst. Evol. Microbiol.">
        <title>The Global Catalogue of Microorganisms (GCM) 10K type strain sequencing project: providing services to taxonomists for standard genome sequencing and annotation.</title>
        <authorList>
            <consortium name="The Broad Institute Genomics Platform"/>
            <consortium name="The Broad Institute Genome Sequencing Center for Infectious Disease"/>
            <person name="Wu L."/>
            <person name="Ma J."/>
        </authorList>
    </citation>
    <scope>NUCLEOTIDE SEQUENCE [LARGE SCALE GENOMIC DNA]</scope>
    <source>
        <strain evidence="15">CCUG 57942</strain>
    </source>
</reference>
<comment type="function">
    <text evidence="1 11">DNA ligase that catalyzes the formation of phosphodiester linkages between 5'-phosphoryl and 3'-hydroxyl groups in double-stranded DNA using NAD as a coenzyme and as the energy source for the reaction. It is essential for DNA replication and repair of damaged DNA.</text>
</comment>
<organism evidence="14 15">
    <name type="scientific">Rubritalea tangerina</name>
    <dbReference type="NCBI Taxonomy" id="430798"/>
    <lineage>
        <taxon>Bacteria</taxon>
        <taxon>Pseudomonadati</taxon>
        <taxon>Verrucomicrobiota</taxon>
        <taxon>Verrucomicrobiia</taxon>
        <taxon>Verrucomicrobiales</taxon>
        <taxon>Rubritaleaceae</taxon>
        <taxon>Rubritalea</taxon>
    </lineage>
</organism>
<dbReference type="InterPro" id="IPR001679">
    <property type="entry name" value="DNA_ligase"/>
</dbReference>
<evidence type="ECO:0000313" key="14">
    <source>
        <dbReference type="EMBL" id="MFD2157550.1"/>
    </source>
</evidence>
<dbReference type="Pfam" id="PF01653">
    <property type="entry name" value="DNA_ligase_aden"/>
    <property type="match status" value="1"/>
</dbReference>
<dbReference type="GO" id="GO:0003911">
    <property type="term" value="F:DNA ligase (NAD+) activity"/>
    <property type="evidence" value="ECO:0007669"/>
    <property type="project" value="UniProtKB-EC"/>
</dbReference>
<comment type="cofactor">
    <cofactor evidence="11">
        <name>Mg(2+)</name>
        <dbReference type="ChEBI" id="CHEBI:18420"/>
    </cofactor>
    <cofactor evidence="11">
        <name>Mn(2+)</name>
        <dbReference type="ChEBI" id="CHEBI:29035"/>
    </cofactor>
</comment>
<dbReference type="Gene3D" id="3.40.50.10190">
    <property type="entry name" value="BRCT domain"/>
    <property type="match status" value="1"/>
</dbReference>
<dbReference type="Gene3D" id="6.20.10.30">
    <property type="match status" value="1"/>
</dbReference>
<dbReference type="Pfam" id="PF03119">
    <property type="entry name" value="DNA_ligase_ZBD"/>
    <property type="match status" value="1"/>
</dbReference>
<keyword evidence="7 11" id="KW-0460">Magnesium</keyword>
<feature type="binding site" evidence="11">
    <location>
        <position position="462"/>
    </location>
    <ligand>
        <name>Zn(2+)</name>
        <dbReference type="ChEBI" id="CHEBI:29105"/>
    </ligand>
</feature>
<dbReference type="SUPFAM" id="SSF52113">
    <property type="entry name" value="BRCT domain"/>
    <property type="match status" value="1"/>
</dbReference>
<evidence type="ECO:0000256" key="6">
    <source>
        <dbReference type="ARBA" id="ARBA00022833"/>
    </source>
</evidence>
<evidence type="ECO:0000256" key="1">
    <source>
        <dbReference type="ARBA" id="ARBA00004067"/>
    </source>
</evidence>
<keyword evidence="2 11" id="KW-0436">Ligase</keyword>
<evidence type="ECO:0000313" key="15">
    <source>
        <dbReference type="Proteomes" id="UP001597389"/>
    </source>
</evidence>
<feature type="binding site" evidence="11">
    <location>
        <position position="340"/>
    </location>
    <ligand>
        <name>NAD(+)</name>
        <dbReference type="ChEBI" id="CHEBI:57540"/>
    </ligand>
</feature>
<dbReference type="InterPro" id="IPR001357">
    <property type="entry name" value="BRCT_dom"/>
</dbReference>
<keyword evidence="4 11" id="KW-0479">Metal-binding</keyword>
<evidence type="ECO:0000256" key="7">
    <source>
        <dbReference type="ARBA" id="ARBA00022842"/>
    </source>
</evidence>
<evidence type="ECO:0000256" key="5">
    <source>
        <dbReference type="ARBA" id="ARBA00022763"/>
    </source>
</evidence>
<dbReference type="PIRSF" id="PIRSF001604">
    <property type="entry name" value="LigA"/>
    <property type="match status" value="1"/>
</dbReference>
<dbReference type="Gene3D" id="1.10.287.610">
    <property type="entry name" value="Helix hairpin bin"/>
    <property type="match status" value="1"/>
</dbReference>
<feature type="binding site" evidence="11">
    <location>
        <position position="439"/>
    </location>
    <ligand>
        <name>Zn(2+)</name>
        <dbReference type="ChEBI" id="CHEBI:29105"/>
    </ligand>
</feature>
<dbReference type="SMART" id="SM00532">
    <property type="entry name" value="LIGANc"/>
    <property type="match status" value="1"/>
</dbReference>
<dbReference type="SMART" id="SM00292">
    <property type="entry name" value="BRCT"/>
    <property type="match status" value="1"/>
</dbReference>
<dbReference type="PANTHER" id="PTHR23389">
    <property type="entry name" value="CHROMOSOME TRANSMISSION FIDELITY FACTOR 18"/>
    <property type="match status" value="1"/>
</dbReference>
<dbReference type="EMBL" id="JBHUJB010000009">
    <property type="protein sequence ID" value="MFD2157550.1"/>
    <property type="molecule type" value="Genomic_DNA"/>
</dbReference>
<evidence type="ECO:0000256" key="11">
    <source>
        <dbReference type="HAMAP-Rule" id="MF_01588"/>
    </source>
</evidence>
<evidence type="ECO:0000256" key="8">
    <source>
        <dbReference type="ARBA" id="ARBA00023027"/>
    </source>
</evidence>
<dbReference type="InterPro" id="IPR004149">
    <property type="entry name" value="Znf_DNAligase_C4"/>
</dbReference>
<dbReference type="Gene3D" id="2.40.50.140">
    <property type="entry name" value="Nucleic acid-binding proteins"/>
    <property type="match status" value="1"/>
</dbReference>
<keyword evidence="15" id="KW-1185">Reference proteome</keyword>
<feature type="active site" description="N6-AMP-lysine intermediate" evidence="11">
    <location>
        <position position="143"/>
    </location>
</feature>
<evidence type="ECO:0000259" key="13">
    <source>
        <dbReference type="PROSITE" id="PS50172"/>
    </source>
</evidence>
<dbReference type="Pfam" id="PF03120">
    <property type="entry name" value="OB_DNA_ligase"/>
    <property type="match status" value="1"/>
</dbReference>
<evidence type="ECO:0000256" key="2">
    <source>
        <dbReference type="ARBA" id="ARBA00022598"/>
    </source>
</evidence>
<dbReference type="RefSeq" id="WP_377090031.1">
    <property type="nucleotide sequence ID" value="NZ_JBHSJL010000014.1"/>
</dbReference>
<feature type="domain" description="BRCT" evidence="13">
    <location>
        <begin position="661"/>
        <end position="736"/>
    </location>
</feature>
<dbReference type="CDD" id="cd17748">
    <property type="entry name" value="BRCT_DNA_ligase_like"/>
    <property type="match status" value="1"/>
</dbReference>
<keyword evidence="6 11" id="KW-0862">Zinc</keyword>
<evidence type="ECO:0000256" key="3">
    <source>
        <dbReference type="ARBA" id="ARBA00022705"/>
    </source>
</evidence>
<feature type="binding site" evidence="11">
    <location>
        <position position="141"/>
    </location>
    <ligand>
        <name>NAD(+)</name>
        <dbReference type="ChEBI" id="CHEBI:57540"/>
    </ligand>
</feature>
<dbReference type="PROSITE" id="PS01055">
    <property type="entry name" value="DNA_LIGASE_N1"/>
    <property type="match status" value="1"/>
</dbReference>
<dbReference type="InterPro" id="IPR012340">
    <property type="entry name" value="NA-bd_OB-fold"/>
</dbReference>
<accession>A0ABW4Z6M5</accession>
<feature type="binding site" evidence="11">
    <location>
        <position position="200"/>
    </location>
    <ligand>
        <name>NAD(+)</name>
        <dbReference type="ChEBI" id="CHEBI:57540"/>
    </ligand>
</feature>
<protein>
    <recommendedName>
        <fullName evidence="11 12">DNA ligase</fullName>
        <ecNumber evidence="11 12">6.5.1.2</ecNumber>
    </recommendedName>
    <alternativeName>
        <fullName evidence="11">Polydeoxyribonucleotide synthase [NAD(+)]</fullName>
    </alternativeName>
</protein>
<name>A0ABW4Z6M5_9BACT</name>
<dbReference type="InterPro" id="IPR036420">
    <property type="entry name" value="BRCT_dom_sf"/>
</dbReference>
<feature type="binding site" evidence="11">
    <location>
        <position position="442"/>
    </location>
    <ligand>
        <name>Zn(2+)</name>
        <dbReference type="ChEBI" id="CHEBI:29105"/>
    </ligand>
</feature>
<dbReference type="InterPro" id="IPR013840">
    <property type="entry name" value="DNAligase_N"/>
</dbReference>
<keyword evidence="8 11" id="KW-0520">NAD</keyword>
<dbReference type="EC" id="6.5.1.2" evidence="11 12"/>
<dbReference type="PANTHER" id="PTHR23389:SF9">
    <property type="entry name" value="DNA LIGASE"/>
    <property type="match status" value="1"/>
</dbReference>
<dbReference type="SUPFAM" id="SSF47781">
    <property type="entry name" value="RuvA domain 2-like"/>
    <property type="match status" value="1"/>
</dbReference>
<dbReference type="Gene3D" id="3.30.470.30">
    <property type="entry name" value="DNA ligase/mRNA capping enzyme"/>
    <property type="match status" value="1"/>
</dbReference>
<dbReference type="InterPro" id="IPR004150">
    <property type="entry name" value="NAD_DNA_ligase_OB"/>
</dbReference>
<dbReference type="CDD" id="cd00114">
    <property type="entry name" value="LIGANc"/>
    <property type="match status" value="1"/>
</dbReference>
<feature type="binding site" evidence="11">
    <location>
        <begin position="96"/>
        <end position="97"/>
    </location>
    <ligand>
        <name>NAD(+)</name>
        <dbReference type="ChEBI" id="CHEBI:57540"/>
    </ligand>
</feature>
<dbReference type="PROSITE" id="PS50172">
    <property type="entry name" value="BRCT"/>
    <property type="match status" value="1"/>
</dbReference>
<dbReference type="Pfam" id="PF00533">
    <property type="entry name" value="BRCT"/>
    <property type="match status" value="1"/>
</dbReference>
<feature type="binding site" evidence="11">
    <location>
        <position position="164"/>
    </location>
    <ligand>
        <name>NAD(+)</name>
        <dbReference type="ChEBI" id="CHEBI:57540"/>
    </ligand>
</feature>
<evidence type="ECO:0000256" key="4">
    <source>
        <dbReference type="ARBA" id="ARBA00022723"/>
    </source>
</evidence>
<evidence type="ECO:0000256" key="10">
    <source>
        <dbReference type="ARBA" id="ARBA00034005"/>
    </source>
</evidence>
<dbReference type="InterPro" id="IPR018239">
    <property type="entry name" value="DNA_ligase_AS"/>
</dbReference>
<comment type="catalytic activity">
    <reaction evidence="10 11 12">
        <text>NAD(+) + (deoxyribonucleotide)n-3'-hydroxyl + 5'-phospho-(deoxyribonucleotide)m = (deoxyribonucleotide)n+m + AMP + beta-nicotinamide D-nucleotide.</text>
        <dbReference type="EC" id="6.5.1.2"/>
    </reaction>
</comment>
<dbReference type="NCBIfam" id="TIGR00575">
    <property type="entry name" value="dnlj"/>
    <property type="match status" value="1"/>
</dbReference>
<comment type="similarity">
    <text evidence="11">Belongs to the NAD-dependent DNA ligase family. LigA subfamily.</text>
</comment>
<dbReference type="HAMAP" id="MF_01588">
    <property type="entry name" value="DNA_ligase_A"/>
    <property type="match status" value="1"/>
</dbReference>
<dbReference type="Proteomes" id="UP001597389">
    <property type="component" value="Unassembled WGS sequence"/>
</dbReference>
<dbReference type="Gene3D" id="1.10.150.20">
    <property type="entry name" value="5' to 3' exonuclease, C-terminal subdomain"/>
    <property type="match status" value="2"/>
</dbReference>
<dbReference type="InterPro" id="IPR013839">
    <property type="entry name" value="DNAligase_adenylation"/>
</dbReference>
<evidence type="ECO:0000256" key="9">
    <source>
        <dbReference type="ARBA" id="ARBA00023204"/>
    </source>
</evidence>
<dbReference type="SUPFAM" id="SSF50249">
    <property type="entry name" value="Nucleic acid-binding proteins"/>
    <property type="match status" value="1"/>
</dbReference>
<sequence>MDDLFDFASNQQPDDKKNIEARIWQLVRQIDAHNTYYYQEAQPIISDAEYDALYRELEELEKAHPEFADPNSPTQRVGGAPLEAFENVAHLVPMLSIDDVFELSDDYLEKHPGTKREEELITFYGRLQKNLNQTSVPVTIEPKLDGVAVSLVYRNGQLEYAATRGDGKRGDLITENVRTIKSVPLRLSKDAPTLLEIRGEIFMPNSGFAKMNEERDEAGLPTFANPRNATAGTLKQLDSREVAKRPLDFLAHGLGAYEGPELPSEHDFHKLLDKLSIPRNTPIQVAADLESLVAAVKQLDQDRHDLDYATDGAVVKVIARADREQLGFTSRAPRWAAAYKFLPEQAETTLNAVTIQVGRTGVLTPVAELTPVLVSGTTVSRATLHNQEEIERKDIHIGDTVVIEKAGEIIPAVVKVLHKENRPAGSQLYNLFDAVHGKCPSCSSPISREEGMVAWRCTNFTCPAQAITRITQFASRKALDIDGLGSSVAEAVVRDGLVKTPLDLFDVDLVTLSELNLGTRFEPRLFGEKRATKLIESLNQAKTKPLHLWIYAMGIRNIGESAAQEIARLHKLLTDIPNSPIMEALAELPNYSELSVSKRKKENHPLLKEYEIDDNLGPVAAASIRSFFLSEAGVHVIDKLASLGINPESENYAPKPAERDTSDLPFVGLTFVITGTLSQPRPSFKKQIEALGGKVSGSISKNTNYLLAGEKAGSKAEKAEKLGVTILDEAAFNAML</sequence>
<dbReference type="PROSITE" id="PS01056">
    <property type="entry name" value="DNA_LIGASE_N2"/>
    <property type="match status" value="1"/>
</dbReference>
<comment type="caution">
    <text evidence="14">The sequence shown here is derived from an EMBL/GenBank/DDBJ whole genome shotgun (WGS) entry which is preliminary data.</text>
</comment>
<dbReference type="NCBIfam" id="NF005932">
    <property type="entry name" value="PRK07956.1"/>
    <property type="match status" value="1"/>
</dbReference>
<dbReference type="Pfam" id="PF22745">
    <property type="entry name" value="Nlig-Ia"/>
    <property type="match status" value="1"/>
</dbReference>
<dbReference type="InterPro" id="IPR010994">
    <property type="entry name" value="RuvA_2-like"/>
</dbReference>
<keyword evidence="11" id="KW-0464">Manganese</keyword>
<dbReference type="InterPro" id="IPR033136">
    <property type="entry name" value="DNA_ligase_CS"/>
</dbReference>
<keyword evidence="9 11" id="KW-0234">DNA repair</keyword>
<feature type="binding site" evidence="11">
    <location>
        <begin position="47"/>
        <end position="51"/>
    </location>
    <ligand>
        <name>NAD(+)</name>
        <dbReference type="ChEBI" id="CHEBI:57540"/>
    </ligand>
</feature>
<feature type="binding site" evidence="11">
    <location>
        <position position="316"/>
    </location>
    <ligand>
        <name>NAD(+)</name>
        <dbReference type="ChEBI" id="CHEBI:57540"/>
    </ligand>
</feature>